<dbReference type="NCBIfam" id="NF045542">
    <property type="entry name" value="Clp_rel_HeadMat"/>
    <property type="match status" value="1"/>
</dbReference>
<evidence type="ECO:0000256" key="2">
    <source>
        <dbReference type="ARBA" id="ARBA00022490"/>
    </source>
</evidence>
<reference evidence="7 8" key="1">
    <citation type="submission" date="2022-01" db="EMBL/GenBank/DDBJ databases">
        <title>Draft Genome Sequences of Seven Type Strains of the Genus Streptomyces.</title>
        <authorList>
            <person name="Aziz S."/>
            <person name="Coretto E."/>
            <person name="Chronakova A."/>
            <person name="Sproer C."/>
            <person name="Huber K."/>
            <person name="Nouioui I."/>
            <person name="Gross H."/>
        </authorList>
    </citation>
    <scope>NUCLEOTIDE SEQUENCE [LARGE SCALE GENOMIC DNA]</scope>
    <source>
        <strain evidence="7 8">DSM 41685</strain>
    </source>
</reference>
<accession>A0ABS9JHI6</accession>
<dbReference type="PRINTS" id="PR00127">
    <property type="entry name" value="CLPPROTEASEP"/>
</dbReference>
<keyword evidence="2" id="KW-0963">Cytoplasm</keyword>
<dbReference type="EMBL" id="JAKKZF010000062">
    <property type="protein sequence ID" value="MCG0065028.1"/>
    <property type="molecule type" value="Genomic_DNA"/>
</dbReference>
<dbReference type="CDD" id="cd07016">
    <property type="entry name" value="S14_ClpP_1"/>
    <property type="match status" value="1"/>
</dbReference>
<dbReference type="InterPro" id="IPR029045">
    <property type="entry name" value="ClpP/crotonase-like_dom_sf"/>
</dbReference>
<dbReference type="InterPro" id="IPR001907">
    <property type="entry name" value="ClpP"/>
</dbReference>
<dbReference type="RefSeq" id="WP_086697417.1">
    <property type="nucleotide sequence ID" value="NZ_JAKKZF010000062.1"/>
</dbReference>
<keyword evidence="5" id="KW-0720">Serine protease</keyword>
<proteinExistence type="inferred from homology"/>
<evidence type="ECO:0000313" key="8">
    <source>
        <dbReference type="Proteomes" id="UP001299012"/>
    </source>
</evidence>
<dbReference type="GO" id="GO:0008233">
    <property type="term" value="F:peptidase activity"/>
    <property type="evidence" value="ECO:0007669"/>
    <property type="project" value="UniProtKB-KW"/>
</dbReference>
<evidence type="ECO:0000256" key="3">
    <source>
        <dbReference type="ARBA" id="ARBA00022670"/>
    </source>
</evidence>
<protein>
    <recommendedName>
        <fullName evidence="6">ATP-dependent Clp protease proteolytic subunit</fullName>
    </recommendedName>
</protein>
<dbReference type="Proteomes" id="UP001299012">
    <property type="component" value="Unassembled WGS sequence"/>
</dbReference>
<evidence type="ECO:0000256" key="4">
    <source>
        <dbReference type="ARBA" id="ARBA00022801"/>
    </source>
</evidence>
<comment type="caution">
    <text evidence="7">The sequence shown here is derived from an EMBL/GenBank/DDBJ whole genome shotgun (WGS) entry which is preliminary data.</text>
</comment>
<evidence type="ECO:0000256" key="5">
    <source>
        <dbReference type="ARBA" id="ARBA00022825"/>
    </source>
</evidence>
<sequence>MITVPAKLAALQARQREQADRERARLGVEARSWYRISNAASADEAEVMLYDEVGGWLGATADEFINDLRGITAPNILLRVNSPGGQVYEGIAIANALRSHPAQVTVQVDGIAASIASVIAMAGDRVRMMPNAMLMLHDASGLTFGNAADHRETAELLDKISGNIADAYAARAGGTRDEWRQVMVQETWYTAEEAVAAGLADEVVPTPKRGDGEPEMRQQFDLAAYGYHGPRPTEPKAEAEQQTTLTINIGATLDEDFVEQLRAMVRKASKPGPVEDTTPVEPVATVEHRGEPGPELVALTEPEPEAPAVDPVDEWAALTAHLIQDEPDAWSVLVSNLTTTTASSSAATEA</sequence>
<comment type="similarity">
    <text evidence="1 6">Belongs to the peptidase S14 family.</text>
</comment>
<dbReference type="GO" id="GO:0006508">
    <property type="term" value="P:proteolysis"/>
    <property type="evidence" value="ECO:0007669"/>
    <property type="project" value="UniProtKB-KW"/>
</dbReference>
<dbReference type="Pfam" id="PF00574">
    <property type="entry name" value="CLP_protease"/>
    <property type="match status" value="1"/>
</dbReference>
<name>A0ABS9JHI6_9ACTN</name>
<keyword evidence="4" id="KW-0378">Hydrolase</keyword>
<dbReference type="InterPro" id="IPR023562">
    <property type="entry name" value="ClpP/TepA"/>
</dbReference>
<dbReference type="PANTHER" id="PTHR10381:SF70">
    <property type="entry name" value="ATP-DEPENDENT CLP PROTEASE PROTEOLYTIC SUBUNIT"/>
    <property type="match status" value="1"/>
</dbReference>
<dbReference type="SUPFAM" id="SSF52096">
    <property type="entry name" value="ClpP/crotonase"/>
    <property type="match status" value="1"/>
</dbReference>
<evidence type="ECO:0000256" key="1">
    <source>
        <dbReference type="ARBA" id="ARBA00007039"/>
    </source>
</evidence>
<dbReference type="Gene3D" id="3.90.226.10">
    <property type="entry name" value="2-enoyl-CoA Hydratase, Chain A, domain 1"/>
    <property type="match status" value="1"/>
</dbReference>
<evidence type="ECO:0000256" key="6">
    <source>
        <dbReference type="RuleBase" id="RU003567"/>
    </source>
</evidence>
<keyword evidence="8" id="KW-1185">Reference proteome</keyword>
<gene>
    <name evidence="7" type="ORF">L0F81_17285</name>
</gene>
<keyword evidence="3 7" id="KW-0645">Protease</keyword>
<dbReference type="PANTHER" id="PTHR10381">
    <property type="entry name" value="ATP-DEPENDENT CLP PROTEASE PROTEOLYTIC SUBUNIT"/>
    <property type="match status" value="1"/>
</dbReference>
<organism evidence="7 8">
    <name type="scientific">Streptomyces tricolor</name>
    <dbReference type="NCBI Taxonomy" id="68277"/>
    <lineage>
        <taxon>Bacteria</taxon>
        <taxon>Bacillati</taxon>
        <taxon>Actinomycetota</taxon>
        <taxon>Actinomycetes</taxon>
        <taxon>Kitasatosporales</taxon>
        <taxon>Streptomycetaceae</taxon>
        <taxon>Streptomyces</taxon>
        <taxon>Streptomyces violaceoruber group</taxon>
    </lineage>
</organism>
<evidence type="ECO:0000313" key="7">
    <source>
        <dbReference type="EMBL" id="MCG0065028.1"/>
    </source>
</evidence>